<accession>K9WFX2</accession>
<evidence type="ECO:0000313" key="2">
    <source>
        <dbReference type="Proteomes" id="UP000010471"/>
    </source>
</evidence>
<dbReference type="HOGENOM" id="CLU_2826350_0_0_3"/>
<sequence>MMHAFYHFPSILEEIYSESLCSRQISRTQLHQLQSLSHEAALNSQQNRLVKRLIHASRRGWLNVID</sequence>
<name>K9WFX2_9CYAN</name>
<keyword evidence="2" id="KW-1185">Reference proteome</keyword>
<protein>
    <submittedName>
        <fullName evidence="1">Uncharacterized protein</fullName>
    </submittedName>
</protein>
<dbReference type="KEGG" id="mic:Mic7113_3596"/>
<proteinExistence type="predicted"/>
<dbReference type="RefSeq" id="WP_015183462.1">
    <property type="nucleotide sequence ID" value="NC_019738.1"/>
</dbReference>
<dbReference type="AlphaFoldDB" id="K9WFX2"/>
<organism evidence="1 2">
    <name type="scientific">Allocoleopsis franciscana PCC 7113</name>
    <dbReference type="NCBI Taxonomy" id="1173027"/>
    <lineage>
        <taxon>Bacteria</taxon>
        <taxon>Bacillati</taxon>
        <taxon>Cyanobacteriota</taxon>
        <taxon>Cyanophyceae</taxon>
        <taxon>Coleofasciculales</taxon>
        <taxon>Coleofasciculaceae</taxon>
        <taxon>Allocoleopsis</taxon>
        <taxon>Allocoleopsis franciscana</taxon>
    </lineage>
</organism>
<dbReference type="EMBL" id="CP003630">
    <property type="protein sequence ID" value="AFZ19320.1"/>
    <property type="molecule type" value="Genomic_DNA"/>
</dbReference>
<evidence type="ECO:0000313" key="1">
    <source>
        <dbReference type="EMBL" id="AFZ19320.1"/>
    </source>
</evidence>
<dbReference type="Proteomes" id="UP000010471">
    <property type="component" value="Chromosome"/>
</dbReference>
<gene>
    <name evidence="1" type="ORF">Mic7113_3596</name>
</gene>
<reference evidence="1 2" key="1">
    <citation type="submission" date="2012-06" db="EMBL/GenBank/DDBJ databases">
        <title>Finished chromosome of genome of Microcoleus sp. PCC 7113.</title>
        <authorList>
            <consortium name="US DOE Joint Genome Institute"/>
            <person name="Gugger M."/>
            <person name="Coursin T."/>
            <person name="Rippka R."/>
            <person name="Tandeau De Marsac N."/>
            <person name="Huntemann M."/>
            <person name="Wei C.-L."/>
            <person name="Han J."/>
            <person name="Detter J.C."/>
            <person name="Han C."/>
            <person name="Tapia R."/>
            <person name="Chen A."/>
            <person name="Kyrpides N."/>
            <person name="Mavromatis K."/>
            <person name="Markowitz V."/>
            <person name="Szeto E."/>
            <person name="Ivanova N."/>
            <person name="Pagani I."/>
            <person name="Pati A."/>
            <person name="Goodwin L."/>
            <person name="Nordberg H.P."/>
            <person name="Cantor M.N."/>
            <person name="Hua S.X."/>
            <person name="Woyke T."/>
            <person name="Kerfeld C.A."/>
        </authorList>
    </citation>
    <scope>NUCLEOTIDE SEQUENCE [LARGE SCALE GENOMIC DNA]</scope>
    <source>
        <strain evidence="1 2">PCC 7113</strain>
    </source>
</reference>